<organism evidence="6 7">
    <name type="scientific">Pseudorhodoferax aquiterrae</name>
    <dbReference type="NCBI Taxonomy" id="747304"/>
    <lineage>
        <taxon>Bacteria</taxon>
        <taxon>Pseudomonadati</taxon>
        <taxon>Pseudomonadota</taxon>
        <taxon>Betaproteobacteria</taxon>
        <taxon>Burkholderiales</taxon>
        <taxon>Comamonadaceae</taxon>
    </lineage>
</organism>
<dbReference type="PROSITE" id="PS50887">
    <property type="entry name" value="GGDEF"/>
    <property type="match status" value="1"/>
</dbReference>
<evidence type="ECO:0000256" key="3">
    <source>
        <dbReference type="SAM" id="Phobius"/>
    </source>
</evidence>
<comment type="catalytic activity">
    <reaction evidence="2">
        <text>2 GTP = 3',3'-c-di-GMP + 2 diphosphate</text>
        <dbReference type="Rhea" id="RHEA:24898"/>
        <dbReference type="ChEBI" id="CHEBI:33019"/>
        <dbReference type="ChEBI" id="CHEBI:37565"/>
        <dbReference type="ChEBI" id="CHEBI:58805"/>
        <dbReference type="EC" id="2.7.7.65"/>
    </reaction>
</comment>
<keyword evidence="3" id="KW-0812">Transmembrane</keyword>
<proteinExistence type="predicted"/>
<evidence type="ECO:0000256" key="1">
    <source>
        <dbReference type="ARBA" id="ARBA00012528"/>
    </source>
</evidence>
<evidence type="ECO:0000259" key="4">
    <source>
        <dbReference type="PROSITE" id="PS50885"/>
    </source>
</evidence>
<dbReference type="PANTHER" id="PTHR45138">
    <property type="entry name" value="REGULATORY COMPONENTS OF SENSORY TRANSDUCTION SYSTEM"/>
    <property type="match status" value="1"/>
</dbReference>
<feature type="transmembrane region" description="Helical" evidence="3">
    <location>
        <begin position="301"/>
        <end position="324"/>
    </location>
</feature>
<evidence type="ECO:0000256" key="2">
    <source>
        <dbReference type="ARBA" id="ARBA00034247"/>
    </source>
</evidence>
<dbReference type="Gene3D" id="6.10.340.10">
    <property type="match status" value="1"/>
</dbReference>
<dbReference type="EC" id="2.7.7.65" evidence="1"/>
<accession>A0ABQ3GBQ2</accession>
<dbReference type="PANTHER" id="PTHR45138:SF9">
    <property type="entry name" value="DIGUANYLATE CYCLASE DGCM-RELATED"/>
    <property type="match status" value="1"/>
</dbReference>
<evidence type="ECO:0000313" key="7">
    <source>
        <dbReference type="Proteomes" id="UP000626210"/>
    </source>
</evidence>
<dbReference type="InterPro" id="IPR000160">
    <property type="entry name" value="GGDEF_dom"/>
</dbReference>
<sequence length="564" mass="59851">MLRPSRAERSLVSQILVLALALFGGLALALALIFGGAFREHAQARTGAEIQTIAASAVQLLSDGLAERRREISVMVQSPTLWREGLDSAGVVALLGRARAVSPNSLWIGVADLQGVIVASTDGLLQGQSVAARPWFRHGLAGPYLGDVHPAVLLEPYLPSPASGDPLRFLDLAAPIQIDGRTVGVLATHLSWDWARQVSERVLPSDAAARGIELLIFDKAGALLYASGGRTAALRAAGQRLRTRPAAAAQPPMPWTERWMDNQEYLATLAPAGAGSPVAEIGWQVVVRAHSGKSFEPARNVLVVAGAAGLATALVLSIAAWFGARRLGSDLAMLTHAANRIEAGHAEVRIPPASSSKEVLGLSRALSRMTQRLIESQADLERQVAARTAELEAANAELAKQARRDPLTGLLNRRGFEPKAQLLFDLALRGGRPLCACMVDADHFKAVNDTHGHAVGDQVLKRIASCLQSRMRRTDLLARWGGEEFVLLLPDTSLEAAGELAEGLRLAIGASTTGAVGRVTVSIGLAQIAPTDRTLQALVERADLALYRAKDMGRNQVSSLAALL</sequence>
<keyword evidence="7" id="KW-1185">Reference proteome</keyword>
<dbReference type="Gene3D" id="3.30.70.270">
    <property type="match status" value="1"/>
</dbReference>
<dbReference type="SMART" id="SM00267">
    <property type="entry name" value="GGDEF"/>
    <property type="match status" value="1"/>
</dbReference>
<dbReference type="NCBIfam" id="TIGR00254">
    <property type="entry name" value="GGDEF"/>
    <property type="match status" value="1"/>
</dbReference>
<dbReference type="CDD" id="cd01949">
    <property type="entry name" value="GGDEF"/>
    <property type="match status" value="1"/>
</dbReference>
<dbReference type="InterPro" id="IPR029787">
    <property type="entry name" value="Nucleotide_cyclase"/>
</dbReference>
<dbReference type="InterPro" id="IPR043128">
    <property type="entry name" value="Rev_trsase/Diguanyl_cyclase"/>
</dbReference>
<dbReference type="RefSeq" id="WP_189690099.1">
    <property type="nucleotide sequence ID" value="NZ_BMYK01000027.1"/>
</dbReference>
<protein>
    <recommendedName>
        <fullName evidence="1">diguanylate cyclase</fullName>
        <ecNumber evidence="1">2.7.7.65</ecNumber>
    </recommendedName>
</protein>
<dbReference type="Proteomes" id="UP000626210">
    <property type="component" value="Unassembled WGS sequence"/>
</dbReference>
<evidence type="ECO:0000313" key="6">
    <source>
        <dbReference type="EMBL" id="GHC98997.1"/>
    </source>
</evidence>
<dbReference type="Gene3D" id="3.30.450.20">
    <property type="entry name" value="PAS domain"/>
    <property type="match status" value="1"/>
</dbReference>
<dbReference type="SUPFAM" id="SSF55073">
    <property type="entry name" value="Nucleotide cyclase"/>
    <property type="match status" value="1"/>
</dbReference>
<reference evidence="7" key="1">
    <citation type="journal article" date="2019" name="Int. J. Syst. Evol. Microbiol.">
        <title>The Global Catalogue of Microorganisms (GCM) 10K type strain sequencing project: providing services to taxonomists for standard genome sequencing and annotation.</title>
        <authorList>
            <consortium name="The Broad Institute Genomics Platform"/>
            <consortium name="The Broad Institute Genome Sequencing Center for Infectious Disease"/>
            <person name="Wu L."/>
            <person name="Ma J."/>
        </authorList>
    </citation>
    <scope>NUCLEOTIDE SEQUENCE [LARGE SCALE GENOMIC DNA]</scope>
    <source>
        <strain evidence="7">KCTC 23314</strain>
    </source>
</reference>
<feature type="domain" description="GGDEF" evidence="5">
    <location>
        <begin position="432"/>
        <end position="562"/>
    </location>
</feature>
<dbReference type="InterPro" id="IPR050469">
    <property type="entry name" value="Diguanylate_Cyclase"/>
</dbReference>
<gene>
    <name evidence="6" type="ORF">GCM10007320_55240</name>
</gene>
<comment type="caution">
    <text evidence="6">The sequence shown here is derived from an EMBL/GenBank/DDBJ whole genome shotgun (WGS) entry which is preliminary data.</text>
</comment>
<evidence type="ECO:0000259" key="5">
    <source>
        <dbReference type="PROSITE" id="PS50887"/>
    </source>
</evidence>
<feature type="domain" description="HAMP" evidence="4">
    <location>
        <begin position="325"/>
        <end position="378"/>
    </location>
</feature>
<name>A0ABQ3GBQ2_9BURK</name>
<keyword evidence="3" id="KW-0472">Membrane</keyword>
<dbReference type="InterPro" id="IPR003660">
    <property type="entry name" value="HAMP_dom"/>
</dbReference>
<dbReference type="Pfam" id="PF00990">
    <property type="entry name" value="GGDEF"/>
    <property type="match status" value="1"/>
</dbReference>
<keyword evidence="3" id="KW-1133">Transmembrane helix</keyword>
<dbReference type="SMART" id="SM00304">
    <property type="entry name" value="HAMP"/>
    <property type="match status" value="1"/>
</dbReference>
<dbReference type="EMBL" id="BMYK01000027">
    <property type="protein sequence ID" value="GHC98997.1"/>
    <property type="molecule type" value="Genomic_DNA"/>
</dbReference>
<dbReference type="PROSITE" id="PS50885">
    <property type="entry name" value="HAMP"/>
    <property type="match status" value="1"/>
</dbReference>